<dbReference type="AlphaFoldDB" id="A0AAV9WNC7"/>
<name>A0AAV9WNC7_9PEZI</name>
<feature type="region of interest" description="Disordered" evidence="1">
    <location>
        <begin position="441"/>
        <end position="461"/>
    </location>
</feature>
<evidence type="ECO:0000313" key="3">
    <source>
        <dbReference type="Proteomes" id="UP001370758"/>
    </source>
</evidence>
<feature type="region of interest" description="Disordered" evidence="1">
    <location>
        <begin position="31"/>
        <end position="69"/>
    </location>
</feature>
<organism evidence="2 3">
    <name type="scientific">Arthrobotrys musiformis</name>
    <dbReference type="NCBI Taxonomy" id="47236"/>
    <lineage>
        <taxon>Eukaryota</taxon>
        <taxon>Fungi</taxon>
        <taxon>Dikarya</taxon>
        <taxon>Ascomycota</taxon>
        <taxon>Pezizomycotina</taxon>
        <taxon>Orbiliomycetes</taxon>
        <taxon>Orbiliales</taxon>
        <taxon>Orbiliaceae</taxon>
        <taxon>Arthrobotrys</taxon>
    </lineage>
</organism>
<dbReference type="EMBL" id="JAVHJL010000002">
    <property type="protein sequence ID" value="KAK6509023.1"/>
    <property type="molecule type" value="Genomic_DNA"/>
</dbReference>
<comment type="caution">
    <text evidence="2">The sequence shown here is derived from an EMBL/GenBank/DDBJ whole genome shotgun (WGS) entry which is preliminary data.</text>
</comment>
<dbReference type="Proteomes" id="UP001370758">
    <property type="component" value="Unassembled WGS sequence"/>
</dbReference>
<feature type="compositionally biased region" description="Basic and acidic residues" evidence="1">
    <location>
        <begin position="57"/>
        <end position="69"/>
    </location>
</feature>
<evidence type="ECO:0000256" key="1">
    <source>
        <dbReference type="SAM" id="MobiDB-lite"/>
    </source>
</evidence>
<feature type="region of interest" description="Disordered" evidence="1">
    <location>
        <begin position="83"/>
        <end position="102"/>
    </location>
</feature>
<evidence type="ECO:0000313" key="2">
    <source>
        <dbReference type="EMBL" id="KAK6509023.1"/>
    </source>
</evidence>
<gene>
    <name evidence="2" type="ORF">TWF481_003789</name>
</gene>
<protein>
    <recommendedName>
        <fullName evidence="4">F-box domain-containing protein</fullName>
    </recommendedName>
</protein>
<evidence type="ECO:0008006" key="4">
    <source>
        <dbReference type="Google" id="ProtNLM"/>
    </source>
</evidence>
<keyword evidence="3" id="KW-1185">Reference proteome</keyword>
<accession>A0AAV9WNC7</accession>
<proteinExistence type="predicted"/>
<reference evidence="2 3" key="1">
    <citation type="submission" date="2023-08" db="EMBL/GenBank/DDBJ databases">
        <authorList>
            <person name="Palmer J.M."/>
        </authorList>
    </citation>
    <scope>NUCLEOTIDE SEQUENCE [LARGE SCALE GENOMIC DNA]</scope>
    <source>
        <strain evidence="2 3">TWF481</strain>
    </source>
</reference>
<sequence>MDPKKASLPSLPYDILHLIFTQLDNLRTEACKPRRGRPQFPTNPTHYKYFPPVSEELPAKKPHDSPRRAEKWRIEQANLQEEFQYAHRPPKKKRKDEPPKVAPAPFEGVSIFDGLSRTNKALRELCAPYLFKNVVLASDDCLTIDRIGFYADERQGWMLKHIRSFRLMSTHLTWPNSLGGNTSKDLIPGLVATLIQLLRSIPNLQTLHFIVEPSGIISQFRSVLTTSVPPITFPTVKHIYINTDNEYILPFLSSPEVGGLESFEYKAAYSIKSANKVTFSTIGATDEEKETGLFGGMTDERAVEVVKGLAQVQKNSLRKITLSAFINDTGIVQMVRAGLLGNIRELILLYGIAASCAASLSRLPHLRYIRFGQDAEPISAKNPHCYMSRRELLTVVRSAKKLEEVWHRDRFVCHVKRLVGEGYDGTEVNEDETWWMDTWAPDGVGSPGDREEALASAQWRS</sequence>